<dbReference type="GO" id="GO:0006086">
    <property type="term" value="P:pyruvate decarboxylation to acetyl-CoA"/>
    <property type="evidence" value="ECO:0007669"/>
    <property type="project" value="TreeGrafter"/>
</dbReference>
<dbReference type="InterPro" id="IPR029061">
    <property type="entry name" value="THDP-binding"/>
</dbReference>
<gene>
    <name evidence="5" type="ORF">SAMN04488503_0197</name>
</gene>
<evidence type="ECO:0000256" key="3">
    <source>
        <dbReference type="ARBA" id="ARBA00023052"/>
    </source>
</evidence>
<keyword evidence="2" id="KW-0560">Oxidoreductase</keyword>
<keyword evidence="5" id="KW-0670">Pyruvate</keyword>
<dbReference type="CDD" id="cd02000">
    <property type="entry name" value="TPP_E1_PDC_ADC_BCADC"/>
    <property type="match status" value="1"/>
</dbReference>
<accession>A0A238XJX4</accession>
<evidence type="ECO:0000259" key="4">
    <source>
        <dbReference type="Pfam" id="PF00676"/>
    </source>
</evidence>
<dbReference type="SUPFAM" id="SSF52518">
    <property type="entry name" value="Thiamin diphosphate-binding fold (THDP-binding)"/>
    <property type="match status" value="1"/>
</dbReference>
<sequence length="325" mass="35537">MPPLTPDRQLALFRSMLRIRRVQERIESEYMQDEMKTPVHLYIGQEAIATAVCAHLRDDDAVNSNHRSHGHYLAKGGDLSAMMAELFCKSTGCSKGYGGSMHLVDVSHGNMGTSAIVGGGIPIGTGQALAFKMQGLDRVSVVFFGDGAADEGTLYESVNFAMLKRLPVIYMLENNGWAVCSPTSTRQKWDNVFHKGADPELLFTAKVDGNDPEAVYAAVETAVARARAGKGPSFIEAVTYRILGHAGCWKQDPNGYRDAEEIKAWQERCPVCGYRDRLKAQGLVSETSLAAMEADIAAEIDAAFDFARRSPLPTAEDLHNNLFCE</sequence>
<keyword evidence="6" id="KW-1185">Reference proteome</keyword>
<dbReference type="OrthoDB" id="9766715at2"/>
<dbReference type="PANTHER" id="PTHR11516">
    <property type="entry name" value="PYRUVATE DEHYDROGENASE E1 COMPONENT, ALPHA SUBUNIT BACTERIAL AND ORGANELLAR"/>
    <property type="match status" value="1"/>
</dbReference>
<dbReference type="Proteomes" id="UP000198324">
    <property type="component" value="Unassembled WGS sequence"/>
</dbReference>
<feature type="domain" description="Dehydrogenase E1 component" evidence="4">
    <location>
        <begin position="15"/>
        <end position="315"/>
    </location>
</feature>
<dbReference type="GO" id="GO:0004739">
    <property type="term" value="F:pyruvate dehydrogenase (acetyl-transferring) activity"/>
    <property type="evidence" value="ECO:0007669"/>
    <property type="project" value="TreeGrafter"/>
</dbReference>
<evidence type="ECO:0000313" key="5">
    <source>
        <dbReference type="EMBL" id="SNR58992.1"/>
    </source>
</evidence>
<dbReference type="RefSeq" id="WP_089270814.1">
    <property type="nucleotide sequence ID" value="NZ_FZOC01000001.1"/>
</dbReference>
<proteinExistence type="predicted"/>
<reference evidence="5 6" key="1">
    <citation type="submission" date="2017-06" db="EMBL/GenBank/DDBJ databases">
        <authorList>
            <person name="Kim H.J."/>
            <person name="Triplett B.A."/>
        </authorList>
    </citation>
    <scope>NUCLEOTIDE SEQUENCE [LARGE SCALE GENOMIC DNA]</scope>
    <source>
        <strain evidence="5 6">DSM 13116</strain>
    </source>
</reference>
<protein>
    <submittedName>
        <fullName evidence="5">Pyruvate dehydrogenase E1 component alpha subunit</fullName>
    </submittedName>
</protein>
<evidence type="ECO:0000313" key="6">
    <source>
        <dbReference type="Proteomes" id="UP000198324"/>
    </source>
</evidence>
<dbReference type="PANTHER" id="PTHR11516:SF60">
    <property type="entry name" value="PYRUVATE DEHYDROGENASE E1 COMPONENT SUBUNIT ALPHA"/>
    <property type="match status" value="1"/>
</dbReference>
<organism evidence="5 6">
    <name type="scientific">Humidesulfovibrio mexicanus</name>
    <dbReference type="NCBI Taxonomy" id="147047"/>
    <lineage>
        <taxon>Bacteria</taxon>
        <taxon>Pseudomonadati</taxon>
        <taxon>Thermodesulfobacteriota</taxon>
        <taxon>Desulfovibrionia</taxon>
        <taxon>Desulfovibrionales</taxon>
        <taxon>Desulfovibrionaceae</taxon>
        <taxon>Humidesulfovibrio</taxon>
    </lineage>
</organism>
<evidence type="ECO:0000256" key="2">
    <source>
        <dbReference type="ARBA" id="ARBA00023002"/>
    </source>
</evidence>
<dbReference type="Pfam" id="PF00676">
    <property type="entry name" value="E1_dh"/>
    <property type="match status" value="1"/>
</dbReference>
<keyword evidence="3" id="KW-0786">Thiamine pyrophosphate</keyword>
<dbReference type="InterPro" id="IPR050642">
    <property type="entry name" value="PDH_E1_Alpha_Subunit"/>
</dbReference>
<dbReference type="EMBL" id="FZOC01000001">
    <property type="protein sequence ID" value="SNR58992.1"/>
    <property type="molecule type" value="Genomic_DNA"/>
</dbReference>
<evidence type="ECO:0000256" key="1">
    <source>
        <dbReference type="ARBA" id="ARBA00001964"/>
    </source>
</evidence>
<comment type="cofactor">
    <cofactor evidence="1">
        <name>thiamine diphosphate</name>
        <dbReference type="ChEBI" id="CHEBI:58937"/>
    </cofactor>
</comment>
<dbReference type="Gene3D" id="3.40.50.970">
    <property type="match status" value="1"/>
</dbReference>
<dbReference type="AlphaFoldDB" id="A0A238XJX4"/>
<dbReference type="InterPro" id="IPR001017">
    <property type="entry name" value="DH_E1"/>
</dbReference>
<name>A0A238XJX4_9BACT</name>